<evidence type="ECO:0000313" key="8">
    <source>
        <dbReference type="EMBL" id="KRG68300.1"/>
    </source>
</evidence>
<dbReference type="RefSeq" id="WP_057659872.1">
    <property type="nucleotide sequence ID" value="NZ_LDJL01000015.1"/>
</dbReference>
<dbReference type="InterPro" id="IPR011990">
    <property type="entry name" value="TPR-like_helical_dom_sf"/>
</dbReference>
<keyword evidence="6" id="KW-1133">Transmembrane helix</keyword>
<dbReference type="Gene3D" id="1.25.40.10">
    <property type="entry name" value="Tetratricopeptide repeat domain"/>
    <property type="match status" value="3"/>
</dbReference>
<evidence type="ECO:0000256" key="2">
    <source>
        <dbReference type="ARBA" id="ARBA00022741"/>
    </source>
</evidence>
<dbReference type="PROSITE" id="PS00108">
    <property type="entry name" value="PROTEIN_KINASE_ST"/>
    <property type="match status" value="1"/>
</dbReference>
<feature type="domain" description="Protein kinase" evidence="7">
    <location>
        <begin position="77"/>
        <end position="363"/>
    </location>
</feature>
<proteinExistence type="predicted"/>
<evidence type="ECO:0000313" key="9">
    <source>
        <dbReference type="Proteomes" id="UP000052052"/>
    </source>
</evidence>
<dbReference type="SUPFAM" id="SSF56112">
    <property type="entry name" value="Protein kinase-like (PK-like)"/>
    <property type="match status" value="1"/>
</dbReference>
<reference evidence="8 9" key="1">
    <citation type="submission" date="2015-05" db="EMBL/GenBank/DDBJ databases">
        <title>Genome sequencing and analysis of members of genus Stenotrophomonas.</title>
        <authorList>
            <person name="Patil P.P."/>
            <person name="Midha S."/>
            <person name="Patil P.B."/>
        </authorList>
    </citation>
    <scope>NUCLEOTIDE SEQUENCE [LARGE SCALE GENOMIC DNA]</scope>
    <source>
        <strain evidence="8 9">DSM 21858</strain>
    </source>
</reference>
<dbReference type="GO" id="GO:0004674">
    <property type="term" value="F:protein serine/threonine kinase activity"/>
    <property type="evidence" value="ECO:0007669"/>
    <property type="project" value="TreeGrafter"/>
</dbReference>
<dbReference type="PATRIC" id="fig|344882.3.peg.1041"/>
<dbReference type="GO" id="GO:0005524">
    <property type="term" value="F:ATP binding"/>
    <property type="evidence" value="ECO:0007669"/>
    <property type="project" value="UniProtKB-UniRule"/>
</dbReference>
<comment type="caution">
    <text evidence="8">The sequence shown here is derived from an EMBL/GenBank/DDBJ whole genome shotgun (WGS) entry which is preliminary data.</text>
</comment>
<dbReference type="PROSITE" id="PS00107">
    <property type="entry name" value="PROTEIN_KINASE_ATP"/>
    <property type="match status" value="1"/>
</dbReference>
<dbReference type="CDD" id="cd14014">
    <property type="entry name" value="STKc_PknB_like"/>
    <property type="match status" value="1"/>
</dbReference>
<dbReference type="SMART" id="SM00028">
    <property type="entry name" value="TPR"/>
    <property type="match status" value="6"/>
</dbReference>
<dbReference type="STRING" id="344882.ABB29_13305"/>
<dbReference type="Pfam" id="PF13424">
    <property type="entry name" value="TPR_12"/>
    <property type="match status" value="2"/>
</dbReference>
<dbReference type="Proteomes" id="UP000052052">
    <property type="component" value="Unassembled WGS sequence"/>
</dbReference>
<dbReference type="InterPro" id="IPR000719">
    <property type="entry name" value="Prot_kinase_dom"/>
</dbReference>
<dbReference type="PROSITE" id="PS50011">
    <property type="entry name" value="PROTEIN_KINASE_DOM"/>
    <property type="match status" value="1"/>
</dbReference>
<keyword evidence="6" id="KW-0472">Membrane</keyword>
<gene>
    <name evidence="8" type="ORF">ABB29_13305</name>
</gene>
<dbReference type="InterPro" id="IPR011009">
    <property type="entry name" value="Kinase-like_dom_sf"/>
</dbReference>
<evidence type="ECO:0000256" key="1">
    <source>
        <dbReference type="ARBA" id="ARBA00022679"/>
    </source>
</evidence>
<evidence type="ECO:0000259" key="7">
    <source>
        <dbReference type="PROSITE" id="PS50011"/>
    </source>
</evidence>
<keyword evidence="4 5" id="KW-0067">ATP-binding</keyword>
<protein>
    <recommendedName>
        <fullName evidence="7">Protein kinase domain-containing protein</fullName>
    </recommendedName>
</protein>
<dbReference type="InterPro" id="IPR019734">
    <property type="entry name" value="TPR_rpt"/>
</dbReference>
<organism evidence="8 9">
    <name type="scientific">Pseudoxanthomonas dokdonensis</name>
    <dbReference type="NCBI Taxonomy" id="344882"/>
    <lineage>
        <taxon>Bacteria</taxon>
        <taxon>Pseudomonadati</taxon>
        <taxon>Pseudomonadota</taxon>
        <taxon>Gammaproteobacteria</taxon>
        <taxon>Lysobacterales</taxon>
        <taxon>Lysobacteraceae</taxon>
        <taxon>Pseudoxanthomonas</taxon>
    </lineage>
</organism>
<accession>A0A0R0CET9</accession>
<evidence type="ECO:0000256" key="6">
    <source>
        <dbReference type="SAM" id="Phobius"/>
    </source>
</evidence>
<sequence length="947" mass="105003">MDAARWKRVSPLLDVLLELQADARAARLATLRAQDPELASDVEALLAMEQDNDDFLVAPLIDKPDQHSHTGTRVGPYQLETLLGEGGMGMVWLASRADGLYQRRVALKLLRPGLADPNLRLRFSREREILARLEHPNIARLLDAGIDERGQPYLALEYAEGLPINEYAREHGLSIDERLALFAQVCEAVSHAHANLIVHRDLKPSNILVTASGEVRLLDFGIAKLLDDDDAPPPLHPRTEIRAFTLHYAAPEQIRGELVTTRTDVYSLGVVLYELLSRAKPYRLRRQTDAEWEEAILAVDPLRPSLAIQRNPDGSANTSVYVRRDARRLRGDLDNIILKALAKAPVHRYPSVEALARDIQQHLQGRPVQARSQSLGYRMVKYVSRHRVVILFGSLVALALLGALLVSVWQGEQTRREAQRAQAMQRFMIGLFDNAGVAQRGRLYDARALLQAGEARGAAELARQPLTHAELMGTIARLHLGLGDYREAQALLQKQQALLQSLSSVPPRLRLESLTMRARALNLLGRSGECTQLLAREVPAWEALQAQLPAHVASLLTAVGRCQRSNGDFQGAREHFQQSHKLRVQLQDHAGVAENLWNLASLDQDQGNLDEAWRGYQGALSYLGQHVPERTPVSIDIERSIAVLQRDRGEVAAARASLQRALTLSREVHGADHPVTLELRRQLASLQADVGEYRLAQQALREIQASTLAAMGPGHPQTAAGWNALGMIAWQLGEQERALQLMARAVRTWRTPDGRRQLPGGLFNYAMVLHDAGRQDEALAALNEARQLRARQYGASHPLVGDTDRLIGEVLAAQGKLDAADAYFQRAVALTRVGYGPDHPRSLYARLSAALQWQRQGKAVSALQELNRLAAQQGQGSEYDQLRWLARAHADAIRCRGSHRDLALRDLQTLDATLHIARADGGVIPRRIASLREQCLSPPLSTTAIQR</sequence>
<evidence type="ECO:0000256" key="4">
    <source>
        <dbReference type="ARBA" id="ARBA00022840"/>
    </source>
</evidence>
<dbReference type="OrthoDB" id="9801841at2"/>
<keyword evidence="9" id="KW-1185">Reference proteome</keyword>
<feature type="binding site" evidence="5">
    <location>
        <position position="108"/>
    </location>
    <ligand>
        <name>ATP</name>
        <dbReference type="ChEBI" id="CHEBI:30616"/>
    </ligand>
</feature>
<keyword evidence="1" id="KW-0808">Transferase</keyword>
<evidence type="ECO:0000256" key="3">
    <source>
        <dbReference type="ARBA" id="ARBA00022777"/>
    </source>
</evidence>
<dbReference type="InterPro" id="IPR008271">
    <property type="entry name" value="Ser/Thr_kinase_AS"/>
</dbReference>
<dbReference type="Gene3D" id="3.30.200.20">
    <property type="entry name" value="Phosphorylase Kinase, domain 1"/>
    <property type="match status" value="1"/>
</dbReference>
<dbReference type="AlphaFoldDB" id="A0A0R0CET9"/>
<dbReference type="Gene3D" id="1.10.510.10">
    <property type="entry name" value="Transferase(Phosphotransferase) domain 1"/>
    <property type="match status" value="1"/>
</dbReference>
<keyword evidence="2 5" id="KW-0547">Nucleotide-binding</keyword>
<dbReference type="SMART" id="SM00220">
    <property type="entry name" value="S_TKc"/>
    <property type="match status" value="1"/>
</dbReference>
<evidence type="ECO:0000256" key="5">
    <source>
        <dbReference type="PROSITE-ProRule" id="PRU10141"/>
    </source>
</evidence>
<dbReference type="PANTHER" id="PTHR43289">
    <property type="entry name" value="MITOGEN-ACTIVATED PROTEIN KINASE KINASE KINASE 20-RELATED"/>
    <property type="match status" value="1"/>
</dbReference>
<keyword evidence="6" id="KW-0812">Transmembrane</keyword>
<keyword evidence="3" id="KW-0418">Kinase</keyword>
<dbReference type="InterPro" id="IPR017441">
    <property type="entry name" value="Protein_kinase_ATP_BS"/>
</dbReference>
<dbReference type="SUPFAM" id="SSF48452">
    <property type="entry name" value="TPR-like"/>
    <property type="match status" value="3"/>
</dbReference>
<feature type="transmembrane region" description="Helical" evidence="6">
    <location>
        <begin position="388"/>
        <end position="409"/>
    </location>
</feature>
<dbReference type="PANTHER" id="PTHR43289:SF34">
    <property type="entry name" value="SERINE_THREONINE-PROTEIN KINASE YBDM-RELATED"/>
    <property type="match status" value="1"/>
</dbReference>
<dbReference type="Pfam" id="PF00069">
    <property type="entry name" value="Pkinase"/>
    <property type="match status" value="1"/>
</dbReference>
<name>A0A0R0CET9_9GAMM</name>
<dbReference type="EMBL" id="LDJL01000015">
    <property type="protein sequence ID" value="KRG68300.1"/>
    <property type="molecule type" value="Genomic_DNA"/>
</dbReference>